<dbReference type="NCBIfam" id="TIGR00072">
    <property type="entry name" value="hydrog_prot"/>
    <property type="match status" value="1"/>
</dbReference>
<accession>A0A833DQW9</accession>
<dbReference type="CDD" id="cd06067">
    <property type="entry name" value="H2MP_MemB-H2evol"/>
    <property type="match status" value="1"/>
</dbReference>
<comment type="similarity">
    <text evidence="1">Belongs to the peptidase A31 family.</text>
</comment>
<sequence length="192" mass="21659">MDNIEPTLKEYLKDCKKLVILGIGNTMKGDDGVGIVIVENLLKHHHLKEDNCQQDIDSDQIGRREINKISNDIIILNCGVVPENFTDVLRKEKPDKIIIIDAAIMGEEPGTIKIIDPEDISKVGFSTHSLPLSLIVKYIKYHINTEIIIVGIEPENLDFGKSLSKKVYERSLEFTDILKDILCSFENKESIS</sequence>
<dbReference type="InterPro" id="IPR004420">
    <property type="entry name" value="Pept_A31_hyd_mat_HycI"/>
</dbReference>
<evidence type="ECO:0000256" key="1">
    <source>
        <dbReference type="ARBA" id="ARBA00006814"/>
    </source>
</evidence>
<evidence type="ECO:0000313" key="5">
    <source>
        <dbReference type="EMBL" id="HIP17227.1"/>
    </source>
</evidence>
<dbReference type="AlphaFoldDB" id="A0A833DQW9"/>
<dbReference type="GO" id="GO:0008047">
    <property type="term" value="F:enzyme activator activity"/>
    <property type="evidence" value="ECO:0007669"/>
    <property type="project" value="InterPro"/>
</dbReference>
<evidence type="ECO:0000256" key="3">
    <source>
        <dbReference type="ARBA" id="ARBA00022750"/>
    </source>
</evidence>
<dbReference type="EMBL" id="DQSV01000055">
    <property type="protein sequence ID" value="HIP17227.1"/>
    <property type="molecule type" value="Genomic_DNA"/>
</dbReference>
<dbReference type="InterPro" id="IPR023430">
    <property type="entry name" value="Pept_HybD-like_dom_sf"/>
</dbReference>
<evidence type="ECO:0000256" key="2">
    <source>
        <dbReference type="ARBA" id="ARBA00022670"/>
    </source>
</evidence>
<evidence type="ECO:0000313" key="6">
    <source>
        <dbReference type="Proteomes" id="UP000605144"/>
    </source>
</evidence>
<proteinExistence type="inferred from homology"/>
<dbReference type="GO" id="GO:0004190">
    <property type="term" value="F:aspartic-type endopeptidase activity"/>
    <property type="evidence" value="ECO:0007669"/>
    <property type="project" value="UniProtKB-KW"/>
</dbReference>
<organism evidence="5 6">
    <name type="scientific">Methanothermococcus okinawensis</name>
    <dbReference type="NCBI Taxonomy" id="155863"/>
    <lineage>
        <taxon>Archaea</taxon>
        <taxon>Methanobacteriati</taxon>
        <taxon>Methanobacteriota</taxon>
        <taxon>Methanomada group</taxon>
        <taxon>Methanococci</taxon>
        <taxon>Methanococcales</taxon>
        <taxon>Methanococcaceae</taxon>
        <taxon>Methanothermococcus</taxon>
    </lineage>
</organism>
<keyword evidence="4 5" id="KW-0378">Hydrolase</keyword>
<dbReference type="Proteomes" id="UP000605144">
    <property type="component" value="Unassembled WGS sequence"/>
</dbReference>
<dbReference type="SUPFAM" id="SSF53163">
    <property type="entry name" value="HybD-like"/>
    <property type="match status" value="1"/>
</dbReference>
<reference evidence="5" key="1">
    <citation type="journal article" date="2020" name="ISME J.">
        <title>Gammaproteobacteria mediating utilization of methyl-, sulfur- and petroleum organic compounds in deep ocean hydrothermal plumes.</title>
        <authorList>
            <person name="Zhou Z."/>
            <person name="Liu Y."/>
            <person name="Pan J."/>
            <person name="Cron B.R."/>
            <person name="Toner B.M."/>
            <person name="Anantharaman K."/>
            <person name="Breier J.A."/>
            <person name="Dick G.J."/>
            <person name="Li M."/>
        </authorList>
    </citation>
    <scope>NUCLEOTIDE SEQUENCE</scope>
    <source>
        <strain evidence="5">SZUA-1385</strain>
    </source>
</reference>
<keyword evidence="3" id="KW-0064">Aspartyl protease</keyword>
<name>A0A833DQW9_9EURY</name>
<dbReference type="Pfam" id="PF01750">
    <property type="entry name" value="HycI"/>
    <property type="match status" value="1"/>
</dbReference>
<keyword evidence="2" id="KW-0645">Protease</keyword>
<dbReference type="NCBIfam" id="TIGR00142">
    <property type="entry name" value="hycI"/>
    <property type="match status" value="1"/>
</dbReference>
<dbReference type="Gene3D" id="3.40.50.1450">
    <property type="entry name" value="HybD-like"/>
    <property type="match status" value="1"/>
</dbReference>
<dbReference type="EC" id="3.4.23.51" evidence="5"/>
<dbReference type="PANTHER" id="PTHR30302">
    <property type="entry name" value="HYDROGENASE 1 MATURATION PROTEASE"/>
    <property type="match status" value="1"/>
</dbReference>
<dbReference type="InterPro" id="IPR000671">
    <property type="entry name" value="Peptidase_A31"/>
</dbReference>
<dbReference type="GO" id="GO:0016485">
    <property type="term" value="P:protein processing"/>
    <property type="evidence" value="ECO:0007669"/>
    <property type="project" value="TreeGrafter"/>
</dbReference>
<comment type="caution">
    <text evidence="5">The sequence shown here is derived from an EMBL/GenBank/DDBJ whole genome shotgun (WGS) entry which is preliminary data.</text>
</comment>
<dbReference type="PANTHER" id="PTHR30302:SF1">
    <property type="entry name" value="HYDROGENASE 2 MATURATION PROTEASE"/>
    <property type="match status" value="1"/>
</dbReference>
<gene>
    <name evidence="5" type="primary">hycI</name>
    <name evidence="5" type="ORF">EYG76_02850</name>
</gene>
<evidence type="ECO:0000256" key="4">
    <source>
        <dbReference type="ARBA" id="ARBA00022801"/>
    </source>
</evidence>
<protein>
    <submittedName>
        <fullName evidence="5">Hydrogenase maturation peptidase HycI</fullName>
        <ecNumber evidence="5">3.4.23.51</ecNumber>
    </submittedName>
</protein>